<sequence>MKQMIKCISAVLLSQMLHSSCFAKSDFKLPDAVLNSFIPGEFRKDSNGAANTVGDGVRVSYVEVKFNRSFEKKFVVKYAISNGKCRMIVLSKDKKGYVAGGETLLNDPDQLQGCFKLTKYDLDQDGIDEVVVERIDNVAIMSPTILKWNGKQLQDVTPMDPTNPATSIFRNITIFEKPVQRRLIILDDDFANDQFSKSRIYRFENGKIELVGEYDLVSYLGNLNGSKVQNISGAFKEEGTYILTVKNVSDHNRSVRAEVVVNGSVVLKPQDFCKTLPPKKYVGRKDDDDNDDENEDHCRRCVPVSEAYAIVNMKTANEIKVKVFGRRDSKIQLSVVKK</sequence>
<organism evidence="2 3">
    <name type="scientific">Bdellovibrio svalbardensis</name>
    <dbReference type="NCBI Taxonomy" id="2972972"/>
    <lineage>
        <taxon>Bacteria</taxon>
        <taxon>Pseudomonadati</taxon>
        <taxon>Bdellovibrionota</taxon>
        <taxon>Bdellovibrionia</taxon>
        <taxon>Bdellovibrionales</taxon>
        <taxon>Pseudobdellovibrionaceae</taxon>
        <taxon>Bdellovibrio</taxon>
    </lineage>
</organism>
<accession>A0ABT6DMT0</accession>
<comment type="caution">
    <text evidence="2">The sequence shown here is derived from an EMBL/GenBank/DDBJ whole genome shotgun (WGS) entry which is preliminary data.</text>
</comment>
<dbReference type="Proteomes" id="UP001152321">
    <property type="component" value="Unassembled WGS sequence"/>
</dbReference>
<feature type="chain" id="PRO_5045093573" evidence="1">
    <location>
        <begin position="24"/>
        <end position="338"/>
    </location>
</feature>
<reference evidence="2" key="1">
    <citation type="submission" date="2022-08" db="EMBL/GenBank/DDBJ databases">
        <title>Novel Bdellovibrio Species Isolated from Svalbard: Designation Bdellovibrio svalbardensis.</title>
        <authorList>
            <person name="Mitchell R.J."/>
            <person name="Choi S.Y."/>
        </authorList>
    </citation>
    <scope>NUCLEOTIDE SEQUENCE</scope>
    <source>
        <strain evidence="2">PAP01</strain>
    </source>
</reference>
<evidence type="ECO:0000313" key="3">
    <source>
        <dbReference type="Proteomes" id="UP001152321"/>
    </source>
</evidence>
<keyword evidence="3" id="KW-1185">Reference proteome</keyword>
<feature type="signal peptide" evidence="1">
    <location>
        <begin position="1"/>
        <end position="23"/>
    </location>
</feature>
<name>A0ABT6DMT0_9BACT</name>
<evidence type="ECO:0000313" key="2">
    <source>
        <dbReference type="EMBL" id="MDG0817956.1"/>
    </source>
</evidence>
<dbReference type="EMBL" id="JANRMI010000005">
    <property type="protein sequence ID" value="MDG0817956.1"/>
    <property type="molecule type" value="Genomic_DNA"/>
</dbReference>
<dbReference type="RefSeq" id="WP_277579432.1">
    <property type="nucleotide sequence ID" value="NZ_JANRMI010000005.1"/>
</dbReference>
<keyword evidence="1" id="KW-0732">Signal</keyword>
<proteinExistence type="predicted"/>
<protein>
    <submittedName>
        <fullName evidence="2">Uncharacterized protein</fullName>
    </submittedName>
</protein>
<gene>
    <name evidence="2" type="ORF">NWE73_16355</name>
</gene>
<evidence type="ECO:0000256" key="1">
    <source>
        <dbReference type="SAM" id="SignalP"/>
    </source>
</evidence>